<proteinExistence type="predicted"/>
<sequence length="73" mass="8228">MAAVVFVNVHVVCALSVGCVQTRKEHCACCPTAARWWSGLGDNVELPISLDWITPFYFIIFFLRLLKQNSLLD</sequence>
<keyword evidence="1" id="KW-0812">Transmembrane</keyword>
<accession>A0A6B0UAK0</accession>
<organism evidence="2">
    <name type="scientific">Ixodes ricinus</name>
    <name type="common">Common tick</name>
    <name type="synonym">Acarus ricinus</name>
    <dbReference type="NCBI Taxonomy" id="34613"/>
    <lineage>
        <taxon>Eukaryota</taxon>
        <taxon>Metazoa</taxon>
        <taxon>Ecdysozoa</taxon>
        <taxon>Arthropoda</taxon>
        <taxon>Chelicerata</taxon>
        <taxon>Arachnida</taxon>
        <taxon>Acari</taxon>
        <taxon>Parasitiformes</taxon>
        <taxon>Ixodida</taxon>
        <taxon>Ixodoidea</taxon>
        <taxon>Ixodidae</taxon>
        <taxon>Ixodinae</taxon>
        <taxon>Ixodes</taxon>
    </lineage>
</organism>
<dbReference type="EMBL" id="GIFC01000980">
    <property type="protein sequence ID" value="MXU83063.1"/>
    <property type="molecule type" value="Transcribed_RNA"/>
</dbReference>
<reference evidence="2" key="1">
    <citation type="submission" date="2019-12" db="EMBL/GenBank/DDBJ databases">
        <title>An insight into the sialome of adult female Ixodes ricinus ticks feeding for 6 days.</title>
        <authorList>
            <person name="Perner J."/>
            <person name="Ribeiro J.M.C."/>
        </authorList>
    </citation>
    <scope>NUCLEOTIDE SEQUENCE</scope>
    <source>
        <strain evidence="2">Semi-engorged</strain>
        <tissue evidence="2">Salivary glands</tissue>
    </source>
</reference>
<keyword evidence="1" id="KW-0472">Membrane</keyword>
<dbReference type="AlphaFoldDB" id="A0A6B0UAK0"/>
<feature type="transmembrane region" description="Helical" evidence="1">
    <location>
        <begin position="46"/>
        <end position="66"/>
    </location>
</feature>
<protein>
    <submittedName>
        <fullName evidence="2">Uncharacterized protein</fullName>
    </submittedName>
</protein>
<evidence type="ECO:0000256" key="1">
    <source>
        <dbReference type="SAM" id="Phobius"/>
    </source>
</evidence>
<keyword evidence="1" id="KW-1133">Transmembrane helix</keyword>
<name>A0A6B0UAK0_IXORI</name>
<evidence type="ECO:0000313" key="2">
    <source>
        <dbReference type="EMBL" id="MXU83063.1"/>
    </source>
</evidence>